<dbReference type="EMBL" id="OV651820">
    <property type="protein sequence ID" value="CAH1114844.1"/>
    <property type="molecule type" value="Genomic_DNA"/>
</dbReference>
<dbReference type="AlphaFoldDB" id="A0A9P0GIH1"/>
<feature type="region of interest" description="Disordered" evidence="1">
    <location>
        <begin position="72"/>
        <end position="155"/>
    </location>
</feature>
<feature type="compositionally biased region" description="Polar residues" evidence="1">
    <location>
        <begin position="135"/>
        <end position="155"/>
    </location>
</feature>
<evidence type="ECO:0000256" key="1">
    <source>
        <dbReference type="SAM" id="MobiDB-lite"/>
    </source>
</evidence>
<feature type="compositionally biased region" description="Polar residues" evidence="1">
    <location>
        <begin position="72"/>
        <end position="82"/>
    </location>
</feature>
<sequence>MKTRTKKILHLLQPPRAPESNRTSLSDLPIEIALESNLLSHLPQNSQASSSADSIANAPEPSLIQDLPQNIQTSSSADSTNIAPDPNLIPDLPRNNQAFSSVDSKKSPPKHNQFSDLAKNHQASSSAELTKPESETNQPPEATRNIQDDSALTKTQVPSQLNVTTIGFVHCLYKMSSSEDESSAVIENEERKRKKGVINRTQYKSEVIKKAKVKGESHFNHVGKKVLARKTGINCSCRKKCCEQYSEIDKRALLTSLHDFDNKNSQDSYLQGLIEVAPIKRTRKSQNAIKRIERPNNFLFNTCLNGVRKHVCKKAFLSLYGVGEKHVRRLCHLLTSGTTPRDNRGKSIKSRHNLIPAEVCFQINEHIKLFDVKEVHYANVVKKYLPATLDVKQMHKMFIDKFPDSKLMCVLPVKNLAKKLKATLNDTAKRVAVAELMVHKNKAKKFYKKLDQIKKLSSETDEILGITMDYMQNLPIPDIPVQEIFYYRQLWVFEFSIHNLKTEEAKFYSYHEGEAYKGPNEVCTFLKHYFEHEVSENVKEVHIFSDGCAGQNKNHTVVRFLLALASSGRFNKIVHYFPIRGHSFLPCDRDFGVAKRLIRKQDRIFLPEEYYELIERSSSKSLFSIERVHNENILDFKKWWPKYYKKTVLSIDSYQKKIKDEKITFQISQYNEFEYDCRKPGIVKVRPFIDGLMFHEFSLGKPAGVCPDLPSEPAYSGKIPINFKKMDNIKKLVQYVPDDKVFFYNELILWPTTKQDESPEEDF</sequence>
<proteinExistence type="predicted"/>
<dbReference type="PANTHER" id="PTHR34415">
    <property type="entry name" value="INTEGRASE CATALYTIC DOMAIN-CONTAINING PROTEIN"/>
    <property type="match status" value="1"/>
</dbReference>
<dbReference type="PANTHER" id="PTHR34415:SF1">
    <property type="entry name" value="INTEGRASE CATALYTIC DOMAIN-CONTAINING PROTEIN"/>
    <property type="match status" value="1"/>
</dbReference>
<protein>
    <recommendedName>
        <fullName evidence="2">DUF7869 domain-containing protein</fullName>
    </recommendedName>
</protein>
<keyword evidence="4" id="KW-1185">Reference proteome</keyword>
<dbReference type="InterPro" id="IPR057191">
    <property type="entry name" value="DUF7869"/>
</dbReference>
<accession>A0A9P0GIH1</accession>
<feature type="domain" description="DUF7869" evidence="2">
    <location>
        <begin position="508"/>
        <end position="649"/>
    </location>
</feature>
<evidence type="ECO:0000313" key="4">
    <source>
        <dbReference type="Proteomes" id="UP001153636"/>
    </source>
</evidence>
<gene>
    <name evidence="3" type="ORF">PSYICH_LOCUS14231</name>
</gene>
<feature type="region of interest" description="Disordered" evidence="1">
    <location>
        <begin position="1"/>
        <end position="24"/>
    </location>
</feature>
<evidence type="ECO:0000259" key="2">
    <source>
        <dbReference type="Pfam" id="PF25273"/>
    </source>
</evidence>
<dbReference type="OrthoDB" id="7475343at2759"/>
<dbReference type="Pfam" id="PF25273">
    <property type="entry name" value="DUF7869"/>
    <property type="match status" value="1"/>
</dbReference>
<dbReference type="Proteomes" id="UP001153636">
    <property type="component" value="Chromosome 8"/>
</dbReference>
<reference evidence="3" key="1">
    <citation type="submission" date="2022-01" db="EMBL/GenBank/DDBJ databases">
        <authorList>
            <person name="King R."/>
        </authorList>
    </citation>
    <scope>NUCLEOTIDE SEQUENCE</scope>
</reference>
<organism evidence="3 4">
    <name type="scientific">Psylliodes chrysocephalus</name>
    <dbReference type="NCBI Taxonomy" id="3402493"/>
    <lineage>
        <taxon>Eukaryota</taxon>
        <taxon>Metazoa</taxon>
        <taxon>Ecdysozoa</taxon>
        <taxon>Arthropoda</taxon>
        <taxon>Hexapoda</taxon>
        <taxon>Insecta</taxon>
        <taxon>Pterygota</taxon>
        <taxon>Neoptera</taxon>
        <taxon>Endopterygota</taxon>
        <taxon>Coleoptera</taxon>
        <taxon>Polyphaga</taxon>
        <taxon>Cucujiformia</taxon>
        <taxon>Chrysomeloidea</taxon>
        <taxon>Chrysomelidae</taxon>
        <taxon>Galerucinae</taxon>
        <taxon>Alticini</taxon>
        <taxon>Psylliodes</taxon>
    </lineage>
</organism>
<evidence type="ECO:0000313" key="3">
    <source>
        <dbReference type="EMBL" id="CAH1114844.1"/>
    </source>
</evidence>
<feature type="compositionally biased region" description="Polar residues" evidence="1">
    <location>
        <begin position="110"/>
        <end position="128"/>
    </location>
</feature>
<name>A0A9P0GIH1_9CUCU</name>